<protein>
    <submittedName>
        <fullName evidence="2">Uncharacterized protein</fullName>
    </submittedName>
</protein>
<keyword evidence="3" id="KW-1185">Reference proteome</keyword>
<sequence length="264" mass="28039">MHAGGNATPPAPRAVPPACNLAPPQRAAAAVAAAPPDLTVEQFCNLSKSPWTLRFGAWYDTVGIRWGRMDRRANDASAGPSSSSSSSTCLPALSLDWNTYPYHSSSCARSRLALVSDDDMASGLSLPANGPSRAWTTPGDPKLSHPCPAPRPSVGRSACHKLGCLSEAAIWQASGSRNRAEQGRPGQARRAKRRAGPRRPPRRNSPHCLGTAPHRTASDLSRSGTAVCGVSTAFWLEPPGYHRQKRQDVARDSGYCCPAPSTVR</sequence>
<accession>A0A5C3F406</accession>
<evidence type="ECO:0000313" key="2">
    <source>
        <dbReference type="EMBL" id="SPO38001.1"/>
    </source>
</evidence>
<feature type="region of interest" description="Disordered" evidence="1">
    <location>
        <begin position="125"/>
        <end position="152"/>
    </location>
</feature>
<name>A0A5C3F406_9BASI</name>
<proteinExistence type="predicted"/>
<dbReference type="EMBL" id="OOIP01000008">
    <property type="protein sequence ID" value="SPO38001.1"/>
    <property type="molecule type" value="Genomic_DNA"/>
</dbReference>
<organism evidence="2 3">
    <name type="scientific">Pseudozyma flocculosa</name>
    <dbReference type="NCBI Taxonomy" id="84751"/>
    <lineage>
        <taxon>Eukaryota</taxon>
        <taxon>Fungi</taxon>
        <taxon>Dikarya</taxon>
        <taxon>Basidiomycota</taxon>
        <taxon>Ustilaginomycotina</taxon>
        <taxon>Ustilaginomycetes</taxon>
        <taxon>Ustilaginales</taxon>
        <taxon>Ustilaginaceae</taxon>
        <taxon>Pseudozyma</taxon>
    </lineage>
</organism>
<evidence type="ECO:0000313" key="3">
    <source>
        <dbReference type="Proteomes" id="UP000323386"/>
    </source>
</evidence>
<feature type="compositionally biased region" description="Basic residues" evidence="1">
    <location>
        <begin position="187"/>
        <end position="205"/>
    </location>
</feature>
<feature type="region of interest" description="Disordered" evidence="1">
    <location>
        <begin position="174"/>
        <end position="223"/>
    </location>
</feature>
<dbReference type="Proteomes" id="UP000323386">
    <property type="component" value="Unassembled WGS sequence"/>
</dbReference>
<dbReference type="AlphaFoldDB" id="A0A5C3F406"/>
<reference evidence="2 3" key="1">
    <citation type="submission" date="2018-03" db="EMBL/GenBank/DDBJ databases">
        <authorList>
            <person name="Guldener U."/>
        </authorList>
    </citation>
    <scope>NUCLEOTIDE SEQUENCE [LARGE SCALE GENOMIC DNA]</scope>
    <source>
        <strain evidence="2 3">DAOM196992</strain>
    </source>
</reference>
<gene>
    <name evidence="2" type="ORF">PSFLO_03478</name>
</gene>
<evidence type="ECO:0000256" key="1">
    <source>
        <dbReference type="SAM" id="MobiDB-lite"/>
    </source>
</evidence>